<gene>
    <name evidence="2" type="ORF">DNTS_022227</name>
</gene>
<dbReference type="EMBL" id="SRMA01026665">
    <property type="protein sequence ID" value="TRY79022.1"/>
    <property type="molecule type" value="Genomic_DNA"/>
</dbReference>
<evidence type="ECO:0000313" key="2">
    <source>
        <dbReference type="EMBL" id="TRY79022.1"/>
    </source>
</evidence>
<organism evidence="2 3">
    <name type="scientific">Danionella cerebrum</name>
    <dbReference type="NCBI Taxonomy" id="2873325"/>
    <lineage>
        <taxon>Eukaryota</taxon>
        <taxon>Metazoa</taxon>
        <taxon>Chordata</taxon>
        <taxon>Craniata</taxon>
        <taxon>Vertebrata</taxon>
        <taxon>Euteleostomi</taxon>
        <taxon>Actinopterygii</taxon>
        <taxon>Neopterygii</taxon>
        <taxon>Teleostei</taxon>
        <taxon>Ostariophysi</taxon>
        <taxon>Cypriniformes</taxon>
        <taxon>Danionidae</taxon>
        <taxon>Danioninae</taxon>
        <taxon>Danionella</taxon>
    </lineage>
</organism>
<feature type="transmembrane region" description="Helical" evidence="1">
    <location>
        <begin position="32"/>
        <end position="56"/>
    </location>
</feature>
<dbReference type="OrthoDB" id="8952584at2759"/>
<proteinExistence type="predicted"/>
<dbReference type="STRING" id="623744.A0A553PMW3"/>
<protein>
    <submittedName>
        <fullName evidence="2">Uncharacterized protein</fullName>
    </submittedName>
</protein>
<comment type="caution">
    <text evidence="2">The sequence shown here is derived from an EMBL/GenBank/DDBJ whole genome shotgun (WGS) entry which is preliminary data.</text>
</comment>
<keyword evidence="3" id="KW-1185">Reference proteome</keyword>
<dbReference type="Proteomes" id="UP000316079">
    <property type="component" value="Unassembled WGS sequence"/>
</dbReference>
<accession>A0A553PMW3</accession>
<keyword evidence="1" id="KW-1133">Transmembrane helix</keyword>
<sequence length="83" mass="8980">MPYAISPRVTPSGAKKLVTPVVWNKPDSSYAVPLWIIILAILAGLLLLALLIYVLYKTAEEDGGRKITGSTALDAKTLKIQTK</sequence>
<keyword evidence="1" id="KW-0472">Membrane</keyword>
<evidence type="ECO:0000256" key="1">
    <source>
        <dbReference type="SAM" id="Phobius"/>
    </source>
</evidence>
<reference evidence="2 3" key="1">
    <citation type="journal article" date="2019" name="Sci. Data">
        <title>Hybrid genome assembly and annotation of Danionella translucida.</title>
        <authorList>
            <person name="Kadobianskyi M."/>
            <person name="Schulze L."/>
            <person name="Schuelke M."/>
            <person name="Judkewitz B."/>
        </authorList>
    </citation>
    <scope>NUCLEOTIDE SEQUENCE [LARGE SCALE GENOMIC DNA]</scope>
    <source>
        <strain evidence="2 3">Bolton</strain>
    </source>
</reference>
<evidence type="ECO:0000313" key="3">
    <source>
        <dbReference type="Proteomes" id="UP000316079"/>
    </source>
</evidence>
<dbReference type="Gene3D" id="1.20.5.930">
    <property type="entry name" value="Bicelle-embedded integrin alpha(iib) transmembrane segment"/>
    <property type="match status" value="1"/>
</dbReference>
<keyword evidence="1" id="KW-0812">Transmembrane</keyword>
<dbReference type="AlphaFoldDB" id="A0A553PMW3"/>
<name>A0A553PMW3_9TELE</name>